<dbReference type="Gene3D" id="3.50.50.60">
    <property type="entry name" value="FAD/NAD(P)-binding domain"/>
    <property type="match status" value="1"/>
</dbReference>
<dbReference type="STRING" id="439228.SAMN06295920_10886"/>
<accession>A0A1T5F364</accession>
<keyword evidence="2" id="KW-1185">Reference proteome</keyword>
<dbReference type="EMBL" id="FUYM01000008">
    <property type="protein sequence ID" value="SKB90556.1"/>
    <property type="molecule type" value="Genomic_DNA"/>
</dbReference>
<dbReference type="InterPro" id="IPR006311">
    <property type="entry name" value="TAT_signal"/>
</dbReference>
<dbReference type="Proteomes" id="UP000189818">
    <property type="component" value="Unassembled WGS sequence"/>
</dbReference>
<dbReference type="RefSeq" id="WP_079649456.1">
    <property type="nucleotide sequence ID" value="NZ_FUYM01000008.1"/>
</dbReference>
<name>A0A1T5F364_9SPHN</name>
<protein>
    <submittedName>
        <fullName evidence="1">Spermidine dehydrogenase</fullName>
    </submittedName>
</protein>
<dbReference type="InterPro" id="IPR036188">
    <property type="entry name" value="FAD/NAD-bd_sf"/>
</dbReference>
<organism evidence="1 2">
    <name type="scientific">Rhizorhabdus histidinilytica</name>
    <dbReference type="NCBI Taxonomy" id="439228"/>
    <lineage>
        <taxon>Bacteria</taxon>
        <taxon>Pseudomonadati</taxon>
        <taxon>Pseudomonadota</taxon>
        <taxon>Alphaproteobacteria</taxon>
        <taxon>Sphingomonadales</taxon>
        <taxon>Sphingomonadaceae</taxon>
        <taxon>Rhizorhabdus</taxon>
    </lineage>
</organism>
<evidence type="ECO:0000313" key="1">
    <source>
        <dbReference type="EMBL" id="SKB90556.1"/>
    </source>
</evidence>
<evidence type="ECO:0000313" key="2">
    <source>
        <dbReference type="Proteomes" id="UP000189818"/>
    </source>
</evidence>
<dbReference type="PROSITE" id="PS51318">
    <property type="entry name" value="TAT"/>
    <property type="match status" value="1"/>
</dbReference>
<dbReference type="AlphaFoldDB" id="A0A1T5F364"/>
<dbReference type="SUPFAM" id="SSF51905">
    <property type="entry name" value="FAD/NAD(P)-binding domain"/>
    <property type="match status" value="1"/>
</dbReference>
<gene>
    <name evidence="1" type="ORF">SAMN06295920_10886</name>
</gene>
<sequence length="640" mass="69637">MTRDPSDSRLDLGMDAAITRRDFVNGALVGAGALLTASGPAGAAAAGPFAPSGSAWTGYGGVGDYSVSNGNTEQVRDAAHLIRDGAYEAIATSPVEESWDVVVIGGGFSGVTAAYEFSRQAKPGQSCLLLENHPVIGGEAKQNDLDVDGIRLAGPQGSNESLVPVQPYGERYEVFRDYWHEIGMPTDFPLVPLAGGAEKYHIPNSHYDPMVIEREFDVGYYFGADGWRTNPWKDAFRSTPWPENIRRDVDDFFNNRRDGSALPGAGDGFDRFLDSMSYRELLDRLGYGPEISSYVDPLIGVGNYGVCSDAISAYAARRLTLPGTIPSGASSRFSNLKAVSFPGGNATILRTMLKRMISDAIQGDGGLLANATAPFNPAAFDRPGQAVRLRLSSTVVRVEHDGPPDKAERVFVTYARNGRLHRVAAKAVVVGAGGWVARRIVRDLPSDIAEAYSGFNYGPVMTANIGLRHWRFFDRLGIIAARWFDGLGWEACIRRDVDLTGNARPLTPDSPIMLTLYIPILRPGEDMAAQGAVARQYLLDTSYATFERQIREQLTAMFGSHGFDARRDIAGIVLNRWGHAYFAPSPGFFFGKDGKEAPHETIRRSYGRIRFAHSELQGNMNMAHAMLEARRGARQAAALI</sequence>
<proteinExistence type="predicted"/>
<dbReference type="OrthoDB" id="231484at2"/>
<reference evidence="2" key="1">
    <citation type="submission" date="2017-02" db="EMBL/GenBank/DDBJ databases">
        <authorList>
            <person name="Varghese N."/>
            <person name="Submissions S."/>
        </authorList>
    </citation>
    <scope>NUCLEOTIDE SEQUENCE [LARGE SCALE GENOMIC DNA]</scope>
    <source>
        <strain evidence="2">UM2</strain>
    </source>
</reference>
<dbReference type="Pfam" id="PF13450">
    <property type="entry name" value="NAD_binding_8"/>
    <property type="match status" value="1"/>
</dbReference>